<reference evidence="2" key="1">
    <citation type="submission" date="2014-09" db="EMBL/GenBank/DDBJ databases">
        <authorList>
            <person name="Magalhaes I.L.F."/>
            <person name="Oliveira U."/>
            <person name="Santos F.R."/>
            <person name="Vidigal T.H.D.A."/>
            <person name="Brescovit A.D."/>
            <person name="Santos A.J."/>
        </authorList>
    </citation>
    <scope>NUCLEOTIDE SEQUENCE</scope>
    <source>
        <tissue evidence="2">Shoot tissue taken approximately 20 cm above the soil surface</tissue>
    </source>
</reference>
<name>A0A0A9G0H0_ARUDO</name>
<dbReference type="AlphaFoldDB" id="A0A0A9G0H0"/>
<reference evidence="2" key="2">
    <citation type="journal article" date="2015" name="Data Brief">
        <title>Shoot transcriptome of the giant reed, Arundo donax.</title>
        <authorList>
            <person name="Barrero R.A."/>
            <person name="Guerrero F.D."/>
            <person name="Moolhuijzen P."/>
            <person name="Goolsby J.A."/>
            <person name="Tidwell J."/>
            <person name="Bellgard S.E."/>
            <person name="Bellgard M.I."/>
        </authorList>
    </citation>
    <scope>NUCLEOTIDE SEQUENCE</scope>
    <source>
        <tissue evidence="2">Shoot tissue taken approximately 20 cm above the soil surface</tissue>
    </source>
</reference>
<accession>A0A0A9G0H0</accession>
<feature type="transmembrane region" description="Helical" evidence="1">
    <location>
        <begin position="6"/>
        <end position="26"/>
    </location>
</feature>
<keyword evidence="1" id="KW-0472">Membrane</keyword>
<evidence type="ECO:0000313" key="2">
    <source>
        <dbReference type="EMBL" id="JAE18575.1"/>
    </source>
</evidence>
<sequence length="78" mass="8152">MFASTVPSVPLGSISGFLSIICIILYPAARPEAKAVTHGVASPSDIAPVMNAIQTLTTCPPSYPLSIINFAPYHAVRP</sequence>
<proteinExistence type="predicted"/>
<dbReference type="EMBL" id="GBRH01179321">
    <property type="protein sequence ID" value="JAE18575.1"/>
    <property type="molecule type" value="Transcribed_RNA"/>
</dbReference>
<protein>
    <submittedName>
        <fullName evidence="2">Uncharacterized protein</fullName>
    </submittedName>
</protein>
<keyword evidence="1" id="KW-1133">Transmembrane helix</keyword>
<organism evidence="2">
    <name type="scientific">Arundo donax</name>
    <name type="common">Giant reed</name>
    <name type="synonym">Donax arundinaceus</name>
    <dbReference type="NCBI Taxonomy" id="35708"/>
    <lineage>
        <taxon>Eukaryota</taxon>
        <taxon>Viridiplantae</taxon>
        <taxon>Streptophyta</taxon>
        <taxon>Embryophyta</taxon>
        <taxon>Tracheophyta</taxon>
        <taxon>Spermatophyta</taxon>
        <taxon>Magnoliopsida</taxon>
        <taxon>Liliopsida</taxon>
        <taxon>Poales</taxon>
        <taxon>Poaceae</taxon>
        <taxon>PACMAD clade</taxon>
        <taxon>Arundinoideae</taxon>
        <taxon>Arundineae</taxon>
        <taxon>Arundo</taxon>
    </lineage>
</organism>
<evidence type="ECO:0000256" key="1">
    <source>
        <dbReference type="SAM" id="Phobius"/>
    </source>
</evidence>
<keyword evidence="1" id="KW-0812">Transmembrane</keyword>